<accession>A0ABV0XN71</accession>
<keyword evidence="2" id="KW-1185">Reference proteome</keyword>
<sequence>MGTFTENMQLFYTFNFFFGDYPQSYTMLFPSVYIPGYQVSRISAANRSFRSLVHDWQSQSSLLPASSGYKPVRPTTSTVAALNITALHSSVQPSHGLLPQDSCLLSLAYYIFHLYHTPPSPPPRLRHPEPEPMQIIRTQLTPEKTKG</sequence>
<comment type="caution">
    <text evidence="1">The sequence shown here is derived from an EMBL/GenBank/DDBJ whole genome shotgun (WGS) entry which is preliminary data.</text>
</comment>
<gene>
    <name evidence="1" type="ORF">AMECASPLE_005584</name>
</gene>
<organism evidence="1 2">
    <name type="scientific">Ameca splendens</name>
    <dbReference type="NCBI Taxonomy" id="208324"/>
    <lineage>
        <taxon>Eukaryota</taxon>
        <taxon>Metazoa</taxon>
        <taxon>Chordata</taxon>
        <taxon>Craniata</taxon>
        <taxon>Vertebrata</taxon>
        <taxon>Euteleostomi</taxon>
        <taxon>Actinopterygii</taxon>
        <taxon>Neopterygii</taxon>
        <taxon>Teleostei</taxon>
        <taxon>Neoteleostei</taxon>
        <taxon>Acanthomorphata</taxon>
        <taxon>Ovalentaria</taxon>
        <taxon>Atherinomorphae</taxon>
        <taxon>Cyprinodontiformes</taxon>
        <taxon>Goodeidae</taxon>
        <taxon>Ameca</taxon>
    </lineage>
</organism>
<evidence type="ECO:0000313" key="1">
    <source>
        <dbReference type="EMBL" id="MEQ2282909.1"/>
    </source>
</evidence>
<proteinExistence type="predicted"/>
<evidence type="ECO:0000313" key="2">
    <source>
        <dbReference type="Proteomes" id="UP001469553"/>
    </source>
</evidence>
<reference evidence="1 2" key="1">
    <citation type="submission" date="2021-06" db="EMBL/GenBank/DDBJ databases">
        <authorList>
            <person name="Palmer J.M."/>
        </authorList>
    </citation>
    <scope>NUCLEOTIDE SEQUENCE [LARGE SCALE GENOMIC DNA]</scope>
    <source>
        <strain evidence="1 2">AS_MEX2019</strain>
        <tissue evidence="1">Muscle</tissue>
    </source>
</reference>
<dbReference type="EMBL" id="JAHRIP010009663">
    <property type="protein sequence ID" value="MEQ2282909.1"/>
    <property type="molecule type" value="Genomic_DNA"/>
</dbReference>
<dbReference type="Proteomes" id="UP001469553">
    <property type="component" value="Unassembled WGS sequence"/>
</dbReference>
<protein>
    <submittedName>
        <fullName evidence="1">Uncharacterized protein</fullName>
    </submittedName>
</protein>
<name>A0ABV0XN71_9TELE</name>